<feature type="compositionally biased region" description="Acidic residues" evidence="1">
    <location>
        <begin position="55"/>
        <end position="65"/>
    </location>
</feature>
<name>A0A1I6HWF1_9EURY</name>
<gene>
    <name evidence="2" type="ORF">SAMN04487947_2588</name>
</gene>
<keyword evidence="3" id="KW-1185">Reference proteome</keyword>
<organism evidence="2 3">
    <name type="scientific">Halogeometricum rufum</name>
    <dbReference type="NCBI Taxonomy" id="553469"/>
    <lineage>
        <taxon>Archaea</taxon>
        <taxon>Methanobacteriati</taxon>
        <taxon>Methanobacteriota</taxon>
        <taxon>Stenosarchaea group</taxon>
        <taxon>Halobacteria</taxon>
        <taxon>Halobacteriales</taxon>
        <taxon>Haloferacaceae</taxon>
        <taxon>Halogeometricum</taxon>
    </lineage>
</organism>
<feature type="region of interest" description="Disordered" evidence="1">
    <location>
        <begin position="43"/>
        <end position="65"/>
    </location>
</feature>
<accession>A0A1I6HWF1</accession>
<evidence type="ECO:0000256" key="1">
    <source>
        <dbReference type="SAM" id="MobiDB-lite"/>
    </source>
</evidence>
<evidence type="ECO:0000313" key="2">
    <source>
        <dbReference type="EMBL" id="SFR58792.1"/>
    </source>
</evidence>
<dbReference type="AlphaFoldDB" id="A0A1I6HWF1"/>
<dbReference type="RefSeq" id="WP_089808237.1">
    <property type="nucleotide sequence ID" value="NZ_FOYT01000002.1"/>
</dbReference>
<dbReference type="OrthoDB" id="70008at2157"/>
<dbReference type="STRING" id="553469.SAMN04487947_2588"/>
<dbReference type="Proteomes" id="UP000198531">
    <property type="component" value="Unassembled WGS sequence"/>
</dbReference>
<protein>
    <submittedName>
        <fullName evidence="2">HIT zinc finger</fullName>
    </submittedName>
</protein>
<sequence length="65" mass="7154">MSLSGLCQVCESREAKHTCTQCGTAVCDEHFDRTSGLCVRCADTSGKRDVSPTTDEVDEDDFHRI</sequence>
<evidence type="ECO:0000313" key="3">
    <source>
        <dbReference type="Proteomes" id="UP000198531"/>
    </source>
</evidence>
<reference evidence="3" key="1">
    <citation type="submission" date="2016-10" db="EMBL/GenBank/DDBJ databases">
        <authorList>
            <person name="Varghese N."/>
            <person name="Submissions S."/>
        </authorList>
    </citation>
    <scope>NUCLEOTIDE SEQUENCE [LARGE SCALE GENOMIC DNA]</scope>
    <source>
        <strain evidence="3">CGMCC 1.7736</strain>
    </source>
</reference>
<proteinExistence type="predicted"/>
<dbReference type="EMBL" id="FOYT01000002">
    <property type="protein sequence ID" value="SFR58792.1"/>
    <property type="molecule type" value="Genomic_DNA"/>
</dbReference>